<dbReference type="PATRIC" id="fig|1265820.5.peg.2117"/>
<organism evidence="1 2">
    <name type="scientific">Listeria cornellensis FSL F6-0969</name>
    <dbReference type="NCBI Taxonomy" id="1265820"/>
    <lineage>
        <taxon>Bacteria</taxon>
        <taxon>Bacillati</taxon>
        <taxon>Bacillota</taxon>
        <taxon>Bacilli</taxon>
        <taxon>Bacillales</taxon>
        <taxon>Listeriaceae</taxon>
        <taxon>Listeria</taxon>
    </lineage>
</organism>
<sequence>MASKDRDKNLSFLTDLQKELSTQEIDSQASPRFWVLMDYKFLPTDSDYADETHYIHADGDCVQFGKPMDLIEFLEEHEELDELPDYQNMDLDDLFEWIEVNELNEDGCYQIVPVMEVAYIVENTLFLSKQEAKDYIKNNSYNHTSRIHTYAMTAHRAPKTGKVIEMLTETDWTKYKRKKMFISDLIKKIFRWRQNSHEN</sequence>
<proteinExistence type="predicted"/>
<evidence type="ECO:0000313" key="2">
    <source>
        <dbReference type="Proteomes" id="UP000019254"/>
    </source>
</evidence>
<accession>W7CA91</accession>
<comment type="caution">
    <text evidence="1">The sequence shown here is derived from an EMBL/GenBank/DDBJ whole genome shotgun (WGS) entry which is preliminary data.</text>
</comment>
<dbReference type="RefSeq" id="WP_051999360.1">
    <property type="nucleotide sequence ID" value="NZ_AODE01000019.1"/>
</dbReference>
<keyword evidence="2" id="KW-1185">Reference proteome</keyword>
<dbReference type="AlphaFoldDB" id="W7CA91"/>
<dbReference type="OrthoDB" id="2896613at2"/>
<gene>
    <name evidence="1" type="ORF">PCORN_10797</name>
</gene>
<protein>
    <submittedName>
        <fullName evidence="1">Uncharacterized protein</fullName>
    </submittedName>
</protein>
<reference evidence="1 2" key="1">
    <citation type="journal article" date="2014" name="Int. J. Syst. Evol. Microbiol.">
        <title>Listeria floridensis sp. nov., Listeria aquatica sp. nov., Listeria cornellensis sp. nov., Listeria riparia sp. nov. and Listeria grandensis sp. nov., from agricultural and natural environments.</title>
        <authorList>
            <person name="den Bakker H.C."/>
            <person name="Warchocki S."/>
            <person name="Wright E.M."/>
            <person name="Allred A.F."/>
            <person name="Ahlstrom C."/>
            <person name="Manuel C.S."/>
            <person name="Stasiewicz M.J."/>
            <person name="Burrell A."/>
            <person name="Roof S."/>
            <person name="Strawn L."/>
            <person name="Fortes E.D."/>
            <person name="Nightingale K.K."/>
            <person name="Kephart D."/>
            <person name="Wiedmann M."/>
        </authorList>
    </citation>
    <scope>NUCLEOTIDE SEQUENCE [LARGE SCALE GENOMIC DNA]</scope>
    <source>
        <strain evidence="2">FSL F6-969</strain>
    </source>
</reference>
<evidence type="ECO:0000313" key="1">
    <source>
        <dbReference type="EMBL" id="EUJ29628.1"/>
    </source>
</evidence>
<dbReference type="STRING" id="1265820.PCORN_10797"/>
<name>W7CA91_9LIST</name>
<dbReference type="Proteomes" id="UP000019254">
    <property type="component" value="Unassembled WGS sequence"/>
</dbReference>
<dbReference type="EMBL" id="AODE01000019">
    <property type="protein sequence ID" value="EUJ29628.1"/>
    <property type="molecule type" value="Genomic_DNA"/>
</dbReference>